<proteinExistence type="predicted"/>
<dbReference type="EMBL" id="JACEIK010016769">
    <property type="protein sequence ID" value="MCE5165707.1"/>
    <property type="molecule type" value="Genomic_DNA"/>
</dbReference>
<protein>
    <submittedName>
        <fullName evidence="1">Uncharacterized protein</fullName>
    </submittedName>
</protein>
<dbReference type="Proteomes" id="UP000823775">
    <property type="component" value="Unassembled WGS sequence"/>
</dbReference>
<keyword evidence="2" id="KW-1185">Reference proteome</keyword>
<gene>
    <name evidence="1" type="ORF">HAX54_011814</name>
</gene>
<sequence>SGGLWLRASLFGEKKEAAAGVSRGRAKRPGRGPARCFCDLCMSREKKKMEEKERGRVDASEGVMDFSGRRV</sequence>
<feature type="non-terminal residue" evidence="1">
    <location>
        <position position="1"/>
    </location>
</feature>
<evidence type="ECO:0000313" key="1">
    <source>
        <dbReference type="EMBL" id="MCE5165707.1"/>
    </source>
</evidence>
<organism evidence="1 2">
    <name type="scientific">Datura stramonium</name>
    <name type="common">Jimsonweed</name>
    <name type="synonym">Common thornapple</name>
    <dbReference type="NCBI Taxonomy" id="4076"/>
    <lineage>
        <taxon>Eukaryota</taxon>
        <taxon>Viridiplantae</taxon>
        <taxon>Streptophyta</taxon>
        <taxon>Embryophyta</taxon>
        <taxon>Tracheophyta</taxon>
        <taxon>Spermatophyta</taxon>
        <taxon>Magnoliopsida</taxon>
        <taxon>eudicotyledons</taxon>
        <taxon>Gunneridae</taxon>
        <taxon>Pentapetalae</taxon>
        <taxon>asterids</taxon>
        <taxon>lamiids</taxon>
        <taxon>Solanales</taxon>
        <taxon>Solanaceae</taxon>
        <taxon>Solanoideae</taxon>
        <taxon>Datureae</taxon>
        <taxon>Datura</taxon>
    </lineage>
</organism>
<name>A0ABS8Y243_DATST</name>
<comment type="caution">
    <text evidence="1">The sequence shown here is derived from an EMBL/GenBank/DDBJ whole genome shotgun (WGS) entry which is preliminary data.</text>
</comment>
<reference evidence="1 2" key="1">
    <citation type="journal article" date="2021" name="BMC Genomics">
        <title>Datura genome reveals duplications of psychoactive alkaloid biosynthetic genes and high mutation rate following tissue culture.</title>
        <authorList>
            <person name="Rajewski A."/>
            <person name="Carter-House D."/>
            <person name="Stajich J."/>
            <person name="Litt A."/>
        </authorList>
    </citation>
    <scope>NUCLEOTIDE SEQUENCE [LARGE SCALE GENOMIC DNA]</scope>
    <source>
        <strain evidence="1">AR-01</strain>
    </source>
</reference>
<accession>A0ABS8Y243</accession>
<evidence type="ECO:0000313" key="2">
    <source>
        <dbReference type="Proteomes" id="UP000823775"/>
    </source>
</evidence>